<evidence type="ECO:0000313" key="5">
    <source>
        <dbReference type="EMBL" id="HAD6437089.1"/>
    </source>
</evidence>
<evidence type="ECO:0000313" key="4">
    <source>
        <dbReference type="EMBL" id="HAD6432464.1"/>
    </source>
</evidence>
<dbReference type="EMBL" id="DAAPJP010000045">
    <property type="protein sequence ID" value="HAD6445990.1"/>
    <property type="molecule type" value="Genomic_DNA"/>
</dbReference>
<dbReference type="EMBL" id="DAAPJJ010000046">
    <property type="protein sequence ID" value="HAD6459525.1"/>
    <property type="molecule type" value="Genomic_DNA"/>
</dbReference>
<name>A0A717D2S6_SALTI</name>
<comment type="caution">
    <text evidence="1">The sequence shown here is derived from an EMBL/GenBank/DDBJ whole genome shotgun (WGS) entry which is preliminary data.</text>
</comment>
<dbReference type="AlphaFoldDB" id="A0A717D2S6"/>
<reference evidence="1" key="1">
    <citation type="journal article" date="2018" name="Genome Biol.">
        <title>SKESA: strategic k-mer extension for scrupulous assemblies.</title>
        <authorList>
            <person name="Souvorov A."/>
            <person name="Agarwala R."/>
            <person name="Lipman D.J."/>
        </authorList>
    </citation>
    <scope>NUCLEOTIDE SEQUENCE</scope>
    <source>
        <strain evidence="1">CT18</strain>
    </source>
</reference>
<protein>
    <submittedName>
        <fullName evidence="1">Uncharacterized protein</fullName>
    </submittedName>
</protein>
<dbReference type="EMBL" id="DAAPJR010000046">
    <property type="protein sequence ID" value="HAD6414745.1"/>
    <property type="molecule type" value="Genomic_DNA"/>
</dbReference>
<evidence type="ECO:0000313" key="8">
    <source>
        <dbReference type="EMBL" id="HAD6459525.1"/>
    </source>
</evidence>
<sequence length="73" mass="8350">MKTFFQSENDMTVKAKRTTFTLNPEMSELLRKATLEATKKANLLIKQTDLVNYLLKHHLNDAIKGVSEEKPGE</sequence>
<evidence type="ECO:0000313" key="2">
    <source>
        <dbReference type="EMBL" id="HAD6360826.1"/>
    </source>
</evidence>
<gene>
    <name evidence="4" type="ORF">G1W25_23670</name>
    <name evidence="2" type="ORF">G1W28_23670</name>
    <name evidence="1" type="ORF">G1W29_23675</name>
    <name evidence="5" type="ORF">G1W30_24660</name>
    <name evidence="9" type="ORF">G1W31_23670</name>
    <name evidence="3" type="ORF">G1W36_23680</name>
    <name evidence="8" type="ORF">G1W45_23655</name>
    <name evidence="7" type="ORF">G1W48_23660</name>
    <name evidence="6" type="ORF">G1W49_23675</name>
</gene>
<dbReference type="EMBL" id="DAAPJO010000044">
    <property type="protein sequence ID" value="HAD6441562.1"/>
    <property type="molecule type" value="Genomic_DNA"/>
</dbReference>
<dbReference type="EMBL" id="DAAPIX010000044">
    <property type="protein sequence ID" value="HAD6360826.1"/>
    <property type="molecule type" value="Genomic_DNA"/>
</dbReference>
<accession>A0A717D2S6</accession>
<proteinExistence type="predicted"/>
<dbReference type="EMBL" id="DAAPJK010000051">
    <property type="protein sequence ID" value="HAD6437089.1"/>
    <property type="molecule type" value="Genomic_DNA"/>
</dbReference>
<dbReference type="EMBL" id="DAAPJF010000045">
    <property type="protein sequence ID" value="HAD6468371.1"/>
    <property type="molecule type" value="Genomic_DNA"/>
</dbReference>
<organism evidence="1">
    <name type="scientific">Salmonella enterica subsp. enterica serovar Typhi str. CT18</name>
    <dbReference type="NCBI Taxonomy" id="220341"/>
    <lineage>
        <taxon>Bacteria</taxon>
        <taxon>Pseudomonadati</taxon>
        <taxon>Pseudomonadota</taxon>
        <taxon>Gammaproteobacteria</taxon>
        <taxon>Enterobacterales</taxon>
        <taxon>Enterobacteriaceae</taxon>
        <taxon>Salmonella</taxon>
    </lineage>
</organism>
<evidence type="ECO:0000313" key="7">
    <source>
        <dbReference type="EMBL" id="HAD6445990.1"/>
    </source>
</evidence>
<evidence type="ECO:0000313" key="9">
    <source>
        <dbReference type="EMBL" id="HAD6468371.1"/>
    </source>
</evidence>
<reference evidence="1" key="2">
    <citation type="submission" date="2019-01" db="EMBL/GenBank/DDBJ databases">
        <authorList>
            <consortium name="NCBI Pathogen Detection Project"/>
        </authorList>
    </citation>
    <scope>NUCLEOTIDE SEQUENCE</scope>
    <source>
        <strain evidence="1">CT18</strain>
    </source>
</reference>
<dbReference type="EMBL" id="DAAPHD010000044">
    <property type="protein sequence ID" value="HAD5822859.1"/>
    <property type="molecule type" value="Genomic_DNA"/>
</dbReference>
<evidence type="ECO:0000313" key="1">
    <source>
        <dbReference type="EMBL" id="HAD5822859.1"/>
    </source>
</evidence>
<evidence type="ECO:0000313" key="6">
    <source>
        <dbReference type="EMBL" id="HAD6441562.1"/>
    </source>
</evidence>
<evidence type="ECO:0000313" key="3">
    <source>
        <dbReference type="EMBL" id="HAD6414745.1"/>
    </source>
</evidence>
<dbReference type="EMBL" id="DAAPJD010000046">
    <property type="protein sequence ID" value="HAD6432464.1"/>
    <property type="molecule type" value="Genomic_DNA"/>
</dbReference>